<comment type="caution">
    <text evidence="1">The sequence shown here is derived from an EMBL/GenBank/DDBJ whole genome shotgun (WGS) entry which is preliminary data.</text>
</comment>
<dbReference type="Proteomes" id="UP000499080">
    <property type="component" value="Unassembled WGS sequence"/>
</dbReference>
<proteinExistence type="predicted"/>
<evidence type="ECO:0000313" key="1">
    <source>
        <dbReference type="EMBL" id="GBL65613.1"/>
    </source>
</evidence>
<evidence type="ECO:0000313" key="2">
    <source>
        <dbReference type="Proteomes" id="UP000499080"/>
    </source>
</evidence>
<accession>A0A4Y1ZSU4</accession>
<protein>
    <submittedName>
        <fullName evidence="1">Uncharacterized protein</fullName>
    </submittedName>
</protein>
<dbReference type="EMBL" id="BGPR01077429">
    <property type="protein sequence ID" value="GBL65613.1"/>
    <property type="molecule type" value="Genomic_DNA"/>
</dbReference>
<dbReference type="AlphaFoldDB" id="A0A4Y1ZSU4"/>
<keyword evidence="2" id="KW-1185">Reference proteome</keyword>
<gene>
    <name evidence="1" type="ORF">AVEN_147354_1</name>
</gene>
<reference evidence="1 2" key="1">
    <citation type="journal article" date="2019" name="Sci. Rep.">
        <title>Orb-weaving spider Araneus ventricosus genome elucidates the spidroin gene catalogue.</title>
        <authorList>
            <person name="Kono N."/>
            <person name="Nakamura H."/>
            <person name="Ohtoshi R."/>
            <person name="Moran D.A.P."/>
            <person name="Shinohara A."/>
            <person name="Yoshida Y."/>
            <person name="Fujiwara M."/>
            <person name="Mori M."/>
            <person name="Tomita M."/>
            <person name="Arakawa K."/>
        </authorList>
    </citation>
    <scope>NUCLEOTIDE SEQUENCE [LARGE SCALE GENOMIC DNA]</scope>
</reference>
<name>A0A4Y1ZSU4_ARAVE</name>
<organism evidence="1 2">
    <name type="scientific">Araneus ventricosus</name>
    <name type="common">Orbweaver spider</name>
    <name type="synonym">Epeira ventricosa</name>
    <dbReference type="NCBI Taxonomy" id="182803"/>
    <lineage>
        <taxon>Eukaryota</taxon>
        <taxon>Metazoa</taxon>
        <taxon>Ecdysozoa</taxon>
        <taxon>Arthropoda</taxon>
        <taxon>Chelicerata</taxon>
        <taxon>Arachnida</taxon>
        <taxon>Araneae</taxon>
        <taxon>Araneomorphae</taxon>
        <taxon>Entelegynae</taxon>
        <taxon>Araneoidea</taxon>
        <taxon>Araneidae</taxon>
        <taxon>Araneus</taxon>
    </lineage>
</organism>
<sequence length="106" mass="11820">MTVTALSIALRSPAFQLALQTKLQSPPSFRLNPFIYPCSTGRVVTWKNLVHSSISSPNRDIEKMFAFSGIFELSPKSPNWFVKIRDRDLAAAGHSMLTLVKLSARL</sequence>